<evidence type="ECO:0000313" key="1">
    <source>
        <dbReference type="EMBL" id="KAH3840943.1"/>
    </source>
</evidence>
<keyword evidence="2" id="KW-1185">Reference proteome</keyword>
<gene>
    <name evidence="1" type="ORF">DPMN_114402</name>
</gene>
<dbReference type="EMBL" id="JAIWYP010000004">
    <property type="protein sequence ID" value="KAH3840943.1"/>
    <property type="molecule type" value="Genomic_DNA"/>
</dbReference>
<accession>A0A9D4QRZ2</accession>
<proteinExistence type="predicted"/>
<reference evidence="1" key="2">
    <citation type="submission" date="2020-11" db="EMBL/GenBank/DDBJ databases">
        <authorList>
            <person name="McCartney M.A."/>
            <person name="Auch B."/>
            <person name="Kono T."/>
            <person name="Mallez S."/>
            <person name="Becker A."/>
            <person name="Gohl D.M."/>
            <person name="Silverstein K.A.T."/>
            <person name="Koren S."/>
            <person name="Bechman K.B."/>
            <person name="Herman A."/>
            <person name="Abrahante J.E."/>
            <person name="Garbe J."/>
        </authorList>
    </citation>
    <scope>NUCLEOTIDE SEQUENCE</scope>
    <source>
        <strain evidence="1">Duluth1</strain>
        <tissue evidence="1">Whole animal</tissue>
    </source>
</reference>
<protein>
    <submittedName>
        <fullName evidence="1">Uncharacterized protein</fullName>
    </submittedName>
</protein>
<dbReference type="Proteomes" id="UP000828390">
    <property type="component" value="Unassembled WGS sequence"/>
</dbReference>
<organism evidence="1 2">
    <name type="scientific">Dreissena polymorpha</name>
    <name type="common">Zebra mussel</name>
    <name type="synonym">Mytilus polymorpha</name>
    <dbReference type="NCBI Taxonomy" id="45954"/>
    <lineage>
        <taxon>Eukaryota</taxon>
        <taxon>Metazoa</taxon>
        <taxon>Spiralia</taxon>
        <taxon>Lophotrochozoa</taxon>
        <taxon>Mollusca</taxon>
        <taxon>Bivalvia</taxon>
        <taxon>Autobranchia</taxon>
        <taxon>Heteroconchia</taxon>
        <taxon>Euheterodonta</taxon>
        <taxon>Imparidentia</taxon>
        <taxon>Neoheterodontei</taxon>
        <taxon>Myida</taxon>
        <taxon>Dreissenoidea</taxon>
        <taxon>Dreissenidae</taxon>
        <taxon>Dreissena</taxon>
    </lineage>
</organism>
<dbReference type="AlphaFoldDB" id="A0A9D4QRZ2"/>
<name>A0A9D4QRZ2_DREPO</name>
<evidence type="ECO:0000313" key="2">
    <source>
        <dbReference type="Proteomes" id="UP000828390"/>
    </source>
</evidence>
<sequence length="69" mass="7937">MRSTSSPEILVADFFACTRRSYQVRSVSLRLYCDLSAFMWRPLAMSQRPHNDSCTTFAPQLLNGHKNLL</sequence>
<comment type="caution">
    <text evidence="1">The sequence shown here is derived from an EMBL/GenBank/DDBJ whole genome shotgun (WGS) entry which is preliminary data.</text>
</comment>
<reference evidence="1" key="1">
    <citation type="journal article" date="2019" name="bioRxiv">
        <title>The Genome of the Zebra Mussel, Dreissena polymorpha: A Resource for Invasive Species Research.</title>
        <authorList>
            <person name="McCartney M.A."/>
            <person name="Auch B."/>
            <person name="Kono T."/>
            <person name="Mallez S."/>
            <person name="Zhang Y."/>
            <person name="Obille A."/>
            <person name="Becker A."/>
            <person name="Abrahante J.E."/>
            <person name="Garbe J."/>
            <person name="Badalamenti J.P."/>
            <person name="Herman A."/>
            <person name="Mangelson H."/>
            <person name="Liachko I."/>
            <person name="Sullivan S."/>
            <person name="Sone E.D."/>
            <person name="Koren S."/>
            <person name="Silverstein K.A.T."/>
            <person name="Beckman K.B."/>
            <person name="Gohl D.M."/>
        </authorList>
    </citation>
    <scope>NUCLEOTIDE SEQUENCE</scope>
    <source>
        <strain evidence="1">Duluth1</strain>
        <tissue evidence="1">Whole animal</tissue>
    </source>
</reference>